<accession>A0A4C1U5N5</accession>
<reference evidence="1 2" key="1">
    <citation type="journal article" date="2019" name="Commun. Biol.">
        <title>The bagworm genome reveals a unique fibroin gene that provides high tensile strength.</title>
        <authorList>
            <person name="Kono N."/>
            <person name="Nakamura H."/>
            <person name="Ohtoshi R."/>
            <person name="Tomita M."/>
            <person name="Numata K."/>
            <person name="Arakawa K."/>
        </authorList>
    </citation>
    <scope>NUCLEOTIDE SEQUENCE [LARGE SCALE GENOMIC DNA]</scope>
</reference>
<dbReference type="AlphaFoldDB" id="A0A4C1U5N5"/>
<dbReference type="Proteomes" id="UP000299102">
    <property type="component" value="Unassembled WGS sequence"/>
</dbReference>
<proteinExistence type="predicted"/>
<keyword evidence="2" id="KW-1185">Reference proteome</keyword>
<evidence type="ECO:0000313" key="1">
    <source>
        <dbReference type="EMBL" id="GBP21570.1"/>
    </source>
</evidence>
<protein>
    <submittedName>
        <fullName evidence="1">Uncharacterized protein</fullName>
    </submittedName>
</protein>
<name>A0A4C1U5N5_EUMVA</name>
<dbReference type="EMBL" id="BGZK01000130">
    <property type="protein sequence ID" value="GBP21570.1"/>
    <property type="molecule type" value="Genomic_DNA"/>
</dbReference>
<organism evidence="1 2">
    <name type="scientific">Eumeta variegata</name>
    <name type="common">Bagworm moth</name>
    <name type="synonym">Eumeta japonica</name>
    <dbReference type="NCBI Taxonomy" id="151549"/>
    <lineage>
        <taxon>Eukaryota</taxon>
        <taxon>Metazoa</taxon>
        <taxon>Ecdysozoa</taxon>
        <taxon>Arthropoda</taxon>
        <taxon>Hexapoda</taxon>
        <taxon>Insecta</taxon>
        <taxon>Pterygota</taxon>
        <taxon>Neoptera</taxon>
        <taxon>Endopterygota</taxon>
        <taxon>Lepidoptera</taxon>
        <taxon>Glossata</taxon>
        <taxon>Ditrysia</taxon>
        <taxon>Tineoidea</taxon>
        <taxon>Psychidae</taxon>
        <taxon>Oiketicinae</taxon>
        <taxon>Eumeta</taxon>
    </lineage>
</organism>
<comment type="caution">
    <text evidence="1">The sequence shown here is derived from an EMBL/GenBank/DDBJ whole genome shotgun (WGS) entry which is preliminary data.</text>
</comment>
<gene>
    <name evidence="1" type="ORF">EVAR_9755_1</name>
</gene>
<evidence type="ECO:0000313" key="2">
    <source>
        <dbReference type="Proteomes" id="UP000299102"/>
    </source>
</evidence>
<sequence>MNRILVNHAAEDDAVMKRRLENFLYKLDCSDDGSCPYTPEDDVAVKVSFYGGSLQGVPAATACEHMSVLVQSSKTRARARRPQLSPSSVYAPELLADVLQQRRVRTCYVDGLTVYGCKTISN</sequence>